<dbReference type="PANTHER" id="PTHR30004">
    <property type="entry name" value="4-HYDROXYTHREONINE-4-PHOSPHATE DEHYDROGENASE"/>
    <property type="match status" value="1"/>
</dbReference>
<dbReference type="Proteomes" id="UP000198771">
    <property type="component" value="Unassembled WGS sequence"/>
</dbReference>
<keyword evidence="5" id="KW-1185">Reference proteome</keyword>
<gene>
    <name evidence="4" type="ORF">SAMN05660653_00975</name>
</gene>
<evidence type="ECO:0000313" key="4">
    <source>
        <dbReference type="EMBL" id="SDB20525.1"/>
    </source>
</evidence>
<dbReference type="EMBL" id="FMXO01000005">
    <property type="protein sequence ID" value="SDB20525.1"/>
    <property type="molecule type" value="Genomic_DNA"/>
</dbReference>
<dbReference type="GO" id="GO:0051287">
    <property type="term" value="F:NAD binding"/>
    <property type="evidence" value="ECO:0007669"/>
    <property type="project" value="InterPro"/>
</dbReference>
<dbReference type="Pfam" id="PF04166">
    <property type="entry name" value="PdxA"/>
    <property type="match status" value="1"/>
</dbReference>
<evidence type="ECO:0000256" key="1">
    <source>
        <dbReference type="ARBA" id="ARBA00022723"/>
    </source>
</evidence>
<keyword evidence="3" id="KW-0520">NAD</keyword>
<dbReference type="InterPro" id="IPR005255">
    <property type="entry name" value="PdxA_fam"/>
</dbReference>
<keyword evidence="1" id="KW-0479">Metal-binding</keyword>
<dbReference type="GO" id="GO:0046872">
    <property type="term" value="F:metal ion binding"/>
    <property type="evidence" value="ECO:0007669"/>
    <property type="project" value="UniProtKB-KW"/>
</dbReference>
<dbReference type="AlphaFoldDB" id="A0A1G6BIS6"/>
<accession>A0A1G6BIS6</accession>
<evidence type="ECO:0000256" key="3">
    <source>
        <dbReference type="ARBA" id="ARBA00023027"/>
    </source>
</evidence>
<protein>
    <submittedName>
        <fullName evidence="4">4-hydroxythreonine-4-phosphate dehydrogenase</fullName>
    </submittedName>
</protein>
<dbReference type="PANTHER" id="PTHR30004:SF6">
    <property type="entry name" value="D-THREONATE 4-PHOSPHATE DEHYDROGENASE"/>
    <property type="match status" value="1"/>
</dbReference>
<dbReference type="Gene3D" id="3.40.718.10">
    <property type="entry name" value="Isopropylmalate Dehydrogenase"/>
    <property type="match status" value="1"/>
</dbReference>
<dbReference type="OrthoDB" id="9801783at2"/>
<dbReference type="STRING" id="617002.SAMN05660653_00975"/>
<keyword evidence="2" id="KW-0560">Oxidoreductase</keyword>
<name>A0A1G6BIS6_9BACT</name>
<organism evidence="4 5">
    <name type="scientific">Desulfonatronum thiosulfatophilum</name>
    <dbReference type="NCBI Taxonomy" id="617002"/>
    <lineage>
        <taxon>Bacteria</taxon>
        <taxon>Pseudomonadati</taxon>
        <taxon>Thermodesulfobacteriota</taxon>
        <taxon>Desulfovibrionia</taxon>
        <taxon>Desulfovibrionales</taxon>
        <taxon>Desulfonatronaceae</taxon>
        <taxon>Desulfonatronum</taxon>
    </lineage>
</organism>
<reference evidence="4 5" key="1">
    <citation type="submission" date="2016-10" db="EMBL/GenBank/DDBJ databases">
        <authorList>
            <person name="de Groot N.N."/>
        </authorList>
    </citation>
    <scope>NUCLEOTIDE SEQUENCE [LARGE SCALE GENOMIC DNA]</scope>
    <source>
        <strain evidence="4 5">ASO4-2</strain>
    </source>
</reference>
<sequence>MHTKTQSGQSAAPSLSTVALTLGDPNGLGPELVCRIFGESLFPDGRILIIGPEQALHHHLRMRSQPSFWRPLPDVNTISLQPSGVYLHAPPSLSRLPFQPGLATIAGGKAAGESLEIACTLLDSHTAHALVTCPLNKAMLQQAGFAYAGHTEFLAARAGLSGDNVCMHFWGPELRVSLATTHPALRAVPELITTKLILHKLELTHKLMHSMDMRRPIAVCGLNPHAGEEGSIGDEEQRIITPAVAEATARGWNVVGPLAADTVFHRARIGDFSAVLAMYHDQGLAPFKLLHFHAGIQMTLGLPYVRTSPDHGTGYDLVGRDAASPESLLNAVTMALNLISTRQ</sequence>
<dbReference type="GO" id="GO:0016491">
    <property type="term" value="F:oxidoreductase activity"/>
    <property type="evidence" value="ECO:0007669"/>
    <property type="project" value="UniProtKB-KW"/>
</dbReference>
<dbReference type="SUPFAM" id="SSF53659">
    <property type="entry name" value="Isocitrate/Isopropylmalate dehydrogenase-like"/>
    <property type="match status" value="1"/>
</dbReference>
<proteinExistence type="predicted"/>
<evidence type="ECO:0000256" key="2">
    <source>
        <dbReference type="ARBA" id="ARBA00023002"/>
    </source>
</evidence>
<dbReference type="NCBIfam" id="TIGR00557">
    <property type="entry name" value="pdxA"/>
    <property type="match status" value="1"/>
</dbReference>
<dbReference type="RefSeq" id="WP_092117994.1">
    <property type="nucleotide sequence ID" value="NZ_FMXO01000005.1"/>
</dbReference>
<evidence type="ECO:0000313" key="5">
    <source>
        <dbReference type="Proteomes" id="UP000198771"/>
    </source>
</evidence>